<evidence type="ECO:0000256" key="4">
    <source>
        <dbReference type="ARBA" id="ARBA00023136"/>
    </source>
</evidence>
<feature type="domain" description="WSC" evidence="8">
    <location>
        <begin position="28"/>
        <end position="119"/>
    </location>
</feature>
<feature type="chain" id="PRO_5043631165" description="WSC domain-containing protein" evidence="7">
    <location>
        <begin position="26"/>
        <end position="368"/>
    </location>
</feature>
<dbReference type="InterPro" id="IPR051694">
    <property type="entry name" value="Immunoregulatory_rcpt-like"/>
</dbReference>
<dbReference type="GO" id="GO:0071944">
    <property type="term" value="C:cell periphery"/>
    <property type="evidence" value="ECO:0007669"/>
    <property type="project" value="UniProtKB-ARBA"/>
</dbReference>
<keyword evidence="3 6" id="KW-1133">Transmembrane helix</keyword>
<feature type="region of interest" description="Disordered" evidence="5">
    <location>
        <begin position="159"/>
        <end position="188"/>
    </location>
</feature>
<evidence type="ECO:0000313" key="9">
    <source>
        <dbReference type="EMBL" id="KAK4448136.1"/>
    </source>
</evidence>
<dbReference type="PANTHER" id="PTHR15549">
    <property type="entry name" value="PAIRED IMMUNOGLOBULIN-LIKE TYPE 2 RECEPTOR"/>
    <property type="match status" value="1"/>
</dbReference>
<dbReference type="EMBL" id="MU865945">
    <property type="protein sequence ID" value="KAK4448136.1"/>
    <property type="molecule type" value="Genomic_DNA"/>
</dbReference>
<evidence type="ECO:0000313" key="10">
    <source>
        <dbReference type="Proteomes" id="UP001321760"/>
    </source>
</evidence>
<feature type="transmembrane region" description="Helical" evidence="6">
    <location>
        <begin position="231"/>
        <end position="252"/>
    </location>
</feature>
<dbReference type="InterPro" id="IPR002889">
    <property type="entry name" value="WSC_carb-bd"/>
</dbReference>
<keyword evidence="10" id="KW-1185">Reference proteome</keyword>
<name>A0AAV9GIG3_9PEZI</name>
<evidence type="ECO:0000256" key="2">
    <source>
        <dbReference type="ARBA" id="ARBA00022692"/>
    </source>
</evidence>
<keyword evidence="2 6" id="KW-0812">Transmembrane</keyword>
<feature type="compositionally biased region" description="Low complexity" evidence="5">
    <location>
        <begin position="127"/>
        <end position="143"/>
    </location>
</feature>
<accession>A0AAV9GIG3</accession>
<reference evidence="9" key="1">
    <citation type="journal article" date="2023" name="Mol. Phylogenet. Evol.">
        <title>Genome-scale phylogeny and comparative genomics of the fungal order Sordariales.</title>
        <authorList>
            <person name="Hensen N."/>
            <person name="Bonometti L."/>
            <person name="Westerberg I."/>
            <person name="Brannstrom I.O."/>
            <person name="Guillou S."/>
            <person name="Cros-Aarteil S."/>
            <person name="Calhoun S."/>
            <person name="Haridas S."/>
            <person name="Kuo A."/>
            <person name="Mondo S."/>
            <person name="Pangilinan J."/>
            <person name="Riley R."/>
            <person name="LaButti K."/>
            <person name="Andreopoulos B."/>
            <person name="Lipzen A."/>
            <person name="Chen C."/>
            <person name="Yan M."/>
            <person name="Daum C."/>
            <person name="Ng V."/>
            <person name="Clum A."/>
            <person name="Steindorff A."/>
            <person name="Ohm R.A."/>
            <person name="Martin F."/>
            <person name="Silar P."/>
            <person name="Natvig D.O."/>
            <person name="Lalanne C."/>
            <person name="Gautier V."/>
            <person name="Ament-Velasquez S.L."/>
            <person name="Kruys A."/>
            <person name="Hutchinson M.I."/>
            <person name="Powell A.J."/>
            <person name="Barry K."/>
            <person name="Miller A.N."/>
            <person name="Grigoriev I.V."/>
            <person name="Debuchy R."/>
            <person name="Gladieux P."/>
            <person name="Hiltunen Thoren M."/>
            <person name="Johannesson H."/>
        </authorList>
    </citation>
    <scope>NUCLEOTIDE SEQUENCE</scope>
    <source>
        <strain evidence="9">PSN243</strain>
    </source>
</reference>
<keyword evidence="4 6" id="KW-0472">Membrane</keyword>
<dbReference type="Pfam" id="PF01822">
    <property type="entry name" value="WSC"/>
    <property type="match status" value="1"/>
</dbReference>
<evidence type="ECO:0000256" key="1">
    <source>
        <dbReference type="ARBA" id="ARBA00004167"/>
    </source>
</evidence>
<dbReference type="Proteomes" id="UP001321760">
    <property type="component" value="Unassembled WGS sequence"/>
</dbReference>
<organism evidence="9 10">
    <name type="scientific">Podospora aff. communis PSN243</name>
    <dbReference type="NCBI Taxonomy" id="3040156"/>
    <lineage>
        <taxon>Eukaryota</taxon>
        <taxon>Fungi</taxon>
        <taxon>Dikarya</taxon>
        <taxon>Ascomycota</taxon>
        <taxon>Pezizomycotina</taxon>
        <taxon>Sordariomycetes</taxon>
        <taxon>Sordariomycetidae</taxon>
        <taxon>Sordariales</taxon>
        <taxon>Podosporaceae</taxon>
        <taxon>Podospora</taxon>
    </lineage>
</organism>
<evidence type="ECO:0000256" key="6">
    <source>
        <dbReference type="SAM" id="Phobius"/>
    </source>
</evidence>
<dbReference type="GO" id="GO:0016020">
    <property type="term" value="C:membrane"/>
    <property type="evidence" value="ECO:0007669"/>
    <property type="project" value="UniProtKB-SubCell"/>
</dbReference>
<evidence type="ECO:0000256" key="3">
    <source>
        <dbReference type="ARBA" id="ARBA00022989"/>
    </source>
</evidence>
<sequence>MAFRLLACLWAGISIIALLCGIVMADPSIPLAYCATTNTADMPAFNSIYQSMGRCRDNCTTRAFPLAILQDKNCWCSDLIPNPSDQKPLRNCQNPCPGYPDDYCGGSGTFGYLELNRNGLGTASPGATNTKTSSSAVVKTETETETVQRTVQSTVILPPPVVGQPRTSSVEHYTTSADDDGVSATPGPTVHTVTVSGVIKTVTTTPTPTGDGSAALATSEQSKGLSTGATVGIAIGVVGIVVVAGIFLFMYYMKRKRRDAEDGLFTASRRGSSPGMLSTPKTGEVSENRFADIPNPGPVWDVSSANSKRRSHLMPVDPRLDPFAKGIYVRDQNKSHDSIGSLQDNHDYSRRIQEPPRVLRAVNPDPDD</sequence>
<feature type="compositionally biased region" description="Basic and acidic residues" evidence="5">
    <location>
        <begin position="344"/>
        <end position="354"/>
    </location>
</feature>
<dbReference type="PROSITE" id="PS51212">
    <property type="entry name" value="WSC"/>
    <property type="match status" value="1"/>
</dbReference>
<evidence type="ECO:0000256" key="7">
    <source>
        <dbReference type="SAM" id="SignalP"/>
    </source>
</evidence>
<feature type="region of interest" description="Disordered" evidence="5">
    <location>
        <begin position="331"/>
        <end position="368"/>
    </location>
</feature>
<protein>
    <recommendedName>
        <fullName evidence="8">WSC domain-containing protein</fullName>
    </recommendedName>
</protein>
<reference evidence="9" key="2">
    <citation type="submission" date="2023-05" db="EMBL/GenBank/DDBJ databases">
        <authorList>
            <consortium name="Lawrence Berkeley National Laboratory"/>
            <person name="Steindorff A."/>
            <person name="Hensen N."/>
            <person name="Bonometti L."/>
            <person name="Westerberg I."/>
            <person name="Brannstrom I.O."/>
            <person name="Guillou S."/>
            <person name="Cros-Aarteil S."/>
            <person name="Calhoun S."/>
            <person name="Haridas S."/>
            <person name="Kuo A."/>
            <person name="Mondo S."/>
            <person name="Pangilinan J."/>
            <person name="Riley R."/>
            <person name="Labutti K."/>
            <person name="Andreopoulos B."/>
            <person name="Lipzen A."/>
            <person name="Chen C."/>
            <person name="Yanf M."/>
            <person name="Daum C."/>
            <person name="Ng V."/>
            <person name="Clum A."/>
            <person name="Ohm R."/>
            <person name="Martin F."/>
            <person name="Silar P."/>
            <person name="Natvig D."/>
            <person name="Lalanne C."/>
            <person name="Gautier V."/>
            <person name="Ament-Velasquez S.L."/>
            <person name="Kruys A."/>
            <person name="Hutchinson M.I."/>
            <person name="Powell A.J."/>
            <person name="Barry K."/>
            <person name="Miller A.N."/>
            <person name="Grigoriev I.V."/>
            <person name="Debuchy R."/>
            <person name="Gladieux P."/>
            <person name="Thoren M.H."/>
            <person name="Johannesson H."/>
        </authorList>
    </citation>
    <scope>NUCLEOTIDE SEQUENCE</scope>
    <source>
        <strain evidence="9">PSN243</strain>
    </source>
</reference>
<feature type="region of interest" description="Disordered" evidence="5">
    <location>
        <begin position="123"/>
        <end position="143"/>
    </location>
</feature>
<comment type="caution">
    <text evidence="9">The sequence shown here is derived from an EMBL/GenBank/DDBJ whole genome shotgun (WGS) entry which is preliminary data.</text>
</comment>
<dbReference type="SMART" id="SM00321">
    <property type="entry name" value="WSC"/>
    <property type="match status" value="1"/>
</dbReference>
<feature type="signal peptide" evidence="7">
    <location>
        <begin position="1"/>
        <end position="25"/>
    </location>
</feature>
<evidence type="ECO:0000256" key="5">
    <source>
        <dbReference type="SAM" id="MobiDB-lite"/>
    </source>
</evidence>
<keyword evidence="7" id="KW-0732">Signal</keyword>
<feature type="compositionally biased region" description="Polar residues" evidence="5">
    <location>
        <begin position="165"/>
        <end position="176"/>
    </location>
</feature>
<dbReference type="AlphaFoldDB" id="A0AAV9GIG3"/>
<gene>
    <name evidence="9" type="ORF">QBC34DRAFT_119789</name>
</gene>
<proteinExistence type="predicted"/>
<evidence type="ECO:0000259" key="8">
    <source>
        <dbReference type="PROSITE" id="PS51212"/>
    </source>
</evidence>
<comment type="subcellular location">
    <subcellularLocation>
        <location evidence="1">Membrane</location>
        <topology evidence="1">Single-pass membrane protein</topology>
    </subcellularLocation>
</comment>